<dbReference type="InterPro" id="IPR016169">
    <property type="entry name" value="FAD-bd_PCMH_sub2"/>
</dbReference>
<dbReference type="Proteomes" id="UP000813444">
    <property type="component" value="Unassembled WGS sequence"/>
</dbReference>
<name>A0A8K0S9W3_9HYPO</name>
<reference evidence="6" key="1">
    <citation type="journal article" date="2021" name="Nat. Commun.">
        <title>Genetic determinants of endophytism in the Arabidopsis root mycobiome.</title>
        <authorList>
            <person name="Mesny F."/>
            <person name="Miyauchi S."/>
            <person name="Thiergart T."/>
            <person name="Pickel B."/>
            <person name="Atanasova L."/>
            <person name="Karlsson M."/>
            <person name="Huettel B."/>
            <person name="Barry K.W."/>
            <person name="Haridas S."/>
            <person name="Chen C."/>
            <person name="Bauer D."/>
            <person name="Andreopoulos W."/>
            <person name="Pangilinan J."/>
            <person name="LaButti K."/>
            <person name="Riley R."/>
            <person name="Lipzen A."/>
            <person name="Clum A."/>
            <person name="Drula E."/>
            <person name="Henrissat B."/>
            <person name="Kohler A."/>
            <person name="Grigoriev I.V."/>
            <person name="Martin F.M."/>
            <person name="Hacquard S."/>
        </authorList>
    </citation>
    <scope>NUCLEOTIDE SEQUENCE</scope>
    <source>
        <strain evidence="6">MPI-CAGE-CH-0235</strain>
    </source>
</reference>
<evidence type="ECO:0000259" key="5">
    <source>
        <dbReference type="PROSITE" id="PS51387"/>
    </source>
</evidence>
<dbReference type="InterPro" id="IPR050416">
    <property type="entry name" value="FAD-linked_Oxidoreductase"/>
</dbReference>
<dbReference type="Gene3D" id="3.30.43.10">
    <property type="entry name" value="Uridine Diphospho-n-acetylenolpyruvylglucosamine Reductase, domain 2"/>
    <property type="match status" value="1"/>
</dbReference>
<proteinExistence type="inferred from homology"/>
<dbReference type="PROSITE" id="PS51387">
    <property type="entry name" value="FAD_PCMH"/>
    <property type="match status" value="1"/>
</dbReference>
<keyword evidence="2" id="KW-0285">Flavoprotein</keyword>
<dbReference type="EMBL" id="JAGPNK010000024">
    <property type="protein sequence ID" value="KAH7304287.1"/>
    <property type="molecule type" value="Genomic_DNA"/>
</dbReference>
<evidence type="ECO:0000313" key="7">
    <source>
        <dbReference type="Proteomes" id="UP000813444"/>
    </source>
</evidence>
<evidence type="ECO:0000256" key="3">
    <source>
        <dbReference type="ARBA" id="ARBA00022827"/>
    </source>
</evidence>
<comment type="caution">
    <text evidence="6">The sequence shown here is derived from an EMBL/GenBank/DDBJ whole genome shotgun (WGS) entry which is preliminary data.</text>
</comment>
<keyword evidence="7" id="KW-1185">Reference proteome</keyword>
<keyword evidence="3" id="KW-0274">FAD</keyword>
<dbReference type="GO" id="GO:0071949">
    <property type="term" value="F:FAD binding"/>
    <property type="evidence" value="ECO:0007669"/>
    <property type="project" value="InterPro"/>
</dbReference>
<dbReference type="AlphaFoldDB" id="A0A8K0S9W3"/>
<comment type="similarity">
    <text evidence="1">Belongs to the oxygen-dependent FAD-linked oxidoreductase family.</text>
</comment>
<gene>
    <name evidence="6" type="ORF">B0I35DRAFT_495381</name>
</gene>
<evidence type="ECO:0000256" key="4">
    <source>
        <dbReference type="ARBA" id="ARBA00023002"/>
    </source>
</evidence>
<feature type="domain" description="FAD-binding PCMH-type" evidence="5">
    <location>
        <begin position="39"/>
        <end position="212"/>
    </location>
</feature>
<protein>
    <submittedName>
        <fullName evidence="6">Oxidoreductase</fullName>
    </submittedName>
</protein>
<dbReference type="InterPro" id="IPR006093">
    <property type="entry name" value="Oxy_OxRdtase_FAD_BS"/>
</dbReference>
<dbReference type="InterPro" id="IPR006094">
    <property type="entry name" value="Oxid_FAD_bind_N"/>
</dbReference>
<dbReference type="PANTHER" id="PTHR42973:SF22">
    <property type="entry name" value="FAD-BINDING PCMH-TYPE DOMAIN-CONTAINING PROTEIN-RELATED"/>
    <property type="match status" value="1"/>
</dbReference>
<dbReference type="InterPro" id="IPR036318">
    <property type="entry name" value="FAD-bd_PCMH-like_sf"/>
</dbReference>
<evidence type="ECO:0000256" key="2">
    <source>
        <dbReference type="ARBA" id="ARBA00022630"/>
    </source>
</evidence>
<organism evidence="6 7">
    <name type="scientific">Stachybotrys elegans</name>
    <dbReference type="NCBI Taxonomy" id="80388"/>
    <lineage>
        <taxon>Eukaryota</taxon>
        <taxon>Fungi</taxon>
        <taxon>Dikarya</taxon>
        <taxon>Ascomycota</taxon>
        <taxon>Pezizomycotina</taxon>
        <taxon>Sordariomycetes</taxon>
        <taxon>Hypocreomycetidae</taxon>
        <taxon>Hypocreales</taxon>
        <taxon>Stachybotryaceae</taxon>
        <taxon>Stachybotrys</taxon>
    </lineage>
</organism>
<dbReference type="InterPro" id="IPR016167">
    <property type="entry name" value="FAD-bd_PCMH_sub1"/>
</dbReference>
<dbReference type="OrthoDB" id="5126127at2759"/>
<accession>A0A8K0S9W3</accession>
<dbReference type="GO" id="GO:0016491">
    <property type="term" value="F:oxidoreductase activity"/>
    <property type="evidence" value="ECO:0007669"/>
    <property type="project" value="UniProtKB-KW"/>
</dbReference>
<dbReference type="Gene3D" id="3.30.465.10">
    <property type="match status" value="1"/>
</dbReference>
<sequence>MSTDKCKVLALLIGAAKVLSPGTSGYNAQLDSYFTPQAASVLPACFVTPQTANDVSTVIKSLAFSSEDGSVAIRSGGHTWFAGANSAAGGITVDLSALSSVVLSDDRSSISVGPGASWDNIYSMLDPLGLSVSGGRVAGVGAGGLTLGGGISYFGPREGFTCSQALSFQVVLADGRIVEANERQNADLWWGLRGGSNNFGVVTRITLRTFAQSDPLWSILSLNFLSDLDNQARIYGKLMAAENYDPYSSFLTGWALVPAQGLTVALNQLVYTKSFSGQNPAFYKPVLDLPTVMDPTASIVVANMSTHAQNSVALQPPQQNRYMTATMTFIPTEDMIHEAFAAFNASIPLVQNIPGVSWVVNMEPLPPSLYNGADAAKNALGLNGRSETLAVFLVSPAWSNAADDEAIYAAARSLIADVEARAKALGVYDRYIYLNYAAPWQKVIESYGPASVGKLKALRKKVDPKQFFTRKVRGGFKIPA</sequence>
<dbReference type="Gene3D" id="3.40.462.20">
    <property type="match status" value="1"/>
</dbReference>
<evidence type="ECO:0000256" key="1">
    <source>
        <dbReference type="ARBA" id="ARBA00005466"/>
    </source>
</evidence>
<dbReference type="SUPFAM" id="SSF56176">
    <property type="entry name" value="FAD-binding/transporter-associated domain-like"/>
    <property type="match status" value="1"/>
</dbReference>
<keyword evidence="4" id="KW-0560">Oxidoreductase</keyword>
<dbReference type="InterPro" id="IPR016166">
    <property type="entry name" value="FAD-bd_PCMH"/>
</dbReference>
<evidence type="ECO:0000313" key="6">
    <source>
        <dbReference type="EMBL" id="KAH7304287.1"/>
    </source>
</evidence>
<dbReference type="PANTHER" id="PTHR42973">
    <property type="entry name" value="BINDING OXIDOREDUCTASE, PUTATIVE (AFU_ORTHOLOGUE AFUA_1G17690)-RELATED"/>
    <property type="match status" value="1"/>
</dbReference>
<dbReference type="PROSITE" id="PS00862">
    <property type="entry name" value="OX2_COVAL_FAD"/>
    <property type="match status" value="1"/>
</dbReference>
<dbReference type="Pfam" id="PF01565">
    <property type="entry name" value="FAD_binding_4"/>
    <property type="match status" value="1"/>
</dbReference>